<dbReference type="PRINTS" id="PR01438">
    <property type="entry name" value="UNVRSLSTRESS"/>
</dbReference>
<dbReference type="Gene3D" id="3.40.50.620">
    <property type="entry name" value="HUPs"/>
    <property type="match status" value="1"/>
</dbReference>
<feature type="domain" description="UspA" evidence="2">
    <location>
        <begin position="1"/>
        <end position="132"/>
    </location>
</feature>
<dbReference type="PANTHER" id="PTHR46268">
    <property type="entry name" value="STRESS RESPONSE PROTEIN NHAX"/>
    <property type="match status" value="1"/>
</dbReference>
<dbReference type="EMBL" id="QMDW01000019">
    <property type="protein sequence ID" value="RJX48543.1"/>
    <property type="molecule type" value="Genomic_DNA"/>
</dbReference>
<dbReference type="InterPro" id="IPR014729">
    <property type="entry name" value="Rossmann-like_a/b/a_fold"/>
</dbReference>
<dbReference type="CDD" id="cd00293">
    <property type="entry name" value="USP-like"/>
    <property type="match status" value="1"/>
</dbReference>
<evidence type="ECO:0000313" key="4">
    <source>
        <dbReference type="Proteomes" id="UP000281564"/>
    </source>
</evidence>
<dbReference type="PANTHER" id="PTHR46268:SF6">
    <property type="entry name" value="UNIVERSAL STRESS PROTEIN UP12"/>
    <property type="match status" value="1"/>
</dbReference>
<dbReference type="Pfam" id="PF00582">
    <property type="entry name" value="Usp"/>
    <property type="match status" value="1"/>
</dbReference>
<proteinExistence type="inferred from homology"/>
<organism evidence="3 4">
    <name type="scientific">Halonotius pteroides</name>
    <dbReference type="NCBI Taxonomy" id="268735"/>
    <lineage>
        <taxon>Archaea</taxon>
        <taxon>Methanobacteriati</taxon>
        <taxon>Methanobacteriota</taxon>
        <taxon>Stenosarchaea group</taxon>
        <taxon>Halobacteria</taxon>
        <taxon>Halobacteriales</taxon>
        <taxon>Haloferacaceae</taxon>
        <taxon>Halonotius</taxon>
    </lineage>
</organism>
<sequence>MFETIVVATDGSDSVSRAVTVALDVADRFDATVHALSVVDTDAGEGDTDQHDKLTAHAKDALTAVDAETNQPVVTTVREGEPAEVINAYAEEIDADLVTTGTRGRHGEDRFLLGSVAEHVVRICPAPVLTVRQLAAFEDDEAVDAV</sequence>
<evidence type="ECO:0000259" key="2">
    <source>
        <dbReference type="Pfam" id="PF00582"/>
    </source>
</evidence>
<dbReference type="Proteomes" id="UP000281564">
    <property type="component" value="Unassembled WGS sequence"/>
</dbReference>
<name>A0A3A6Q7M1_9EURY</name>
<dbReference type="OrthoDB" id="105697at2157"/>
<evidence type="ECO:0000256" key="1">
    <source>
        <dbReference type="ARBA" id="ARBA00008791"/>
    </source>
</evidence>
<keyword evidence="4" id="KW-1185">Reference proteome</keyword>
<dbReference type="RefSeq" id="WP_120085513.1">
    <property type="nucleotide sequence ID" value="NZ_QMDW01000019.1"/>
</dbReference>
<comment type="caution">
    <text evidence="3">The sequence shown here is derived from an EMBL/GenBank/DDBJ whole genome shotgun (WGS) entry which is preliminary data.</text>
</comment>
<protein>
    <submittedName>
        <fullName evidence="3">Universal stress protein</fullName>
    </submittedName>
</protein>
<gene>
    <name evidence="3" type="ORF">DP106_11730</name>
</gene>
<accession>A0A3A6Q7M1</accession>
<reference evidence="3 4" key="1">
    <citation type="submission" date="2018-06" db="EMBL/GenBank/DDBJ databases">
        <title>Halonotius sp. F13-13 a new haloarchaeeon isolated from a solar saltern from Isla Cristina, Huelva, Spain.</title>
        <authorList>
            <person name="Duran-Viseras A."/>
            <person name="Sanchez-Porro C."/>
            <person name="Ventosa A."/>
        </authorList>
    </citation>
    <scope>NUCLEOTIDE SEQUENCE [LARGE SCALE GENOMIC DNA]</scope>
    <source>
        <strain evidence="3 4">CECT 7525</strain>
    </source>
</reference>
<evidence type="ECO:0000313" key="3">
    <source>
        <dbReference type="EMBL" id="RJX48543.1"/>
    </source>
</evidence>
<dbReference type="InterPro" id="IPR006015">
    <property type="entry name" value="Universal_stress_UspA"/>
</dbReference>
<dbReference type="InterPro" id="IPR006016">
    <property type="entry name" value="UspA"/>
</dbReference>
<comment type="similarity">
    <text evidence="1">Belongs to the universal stress protein A family.</text>
</comment>
<dbReference type="SUPFAM" id="SSF52402">
    <property type="entry name" value="Adenine nucleotide alpha hydrolases-like"/>
    <property type="match status" value="1"/>
</dbReference>
<dbReference type="AlphaFoldDB" id="A0A3A6Q7M1"/>